<comment type="caution">
    <text evidence="1">The sequence shown here is derived from an EMBL/GenBank/DDBJ whole genome shotgun (WGS) entry which is preliminary data.</text>
</comment>
<keyword evidence="2" id="KW-1185">Reference proteome</keyword>
<evidence type="ECO:0000313" key="1">
    <source>
        <dbReference type="EMBL" id="GAA4090663.1"/>
    </source>
</evidence>
<sequence>MAVPRSLNPLNVRALHVGLLWGLHDARRIEVRVGTVATSDVGSRATGTCFRLISEGVSETRTPIIESALTDYHHSQNRFSSSSRVTPVHGNATVILLDKSR</sequence>
<protein>
    <submittedName>
        <fullName evidence="1">Uncharacterized protein</fullName>
    </submittedName>
</protein>
<dbReference type="EMBL" id="BAAAZY010000042">
    <property type="protein sequence ID" value="GAA4090663.1"/>
    <property type="molecule type" value="Genomic_DNA"/>
</dbReference>
<name>A0ABP7WKG3_9ACTN</name>
<dbReference type="Proteomes" id="UP001499984">
    <property type="component" value="Unassembled WGS sequence"/>
</dbReference>
<organism evidence="1 2">
    <name type="scientific">Streptomyces shaanxiensis</name>
    <dbReference type="NCBI Taxonomy" id="653357"/>
    <lineage>
        <taxon>Bacteria</taxon>
        <taxon>Bacillati</taxon>
        <taxon>Actinomycetota</taxon>
        <taxon>Actinomycetes</taxon>
        <taxon>Kitasatosporales</taxon>
        <taxon>Streptomycetaceae</taxon>
        <taxon>Streptomyces</taxon>
    </lineage>
</organism>
<accession>A0ABP7WKG3</accession>
<evidence type="ECO:0000313" key="2">
    <source>
        <dbReference type="Proteomes" id="UP001499984"/>
    </source>
</evidence>
<reference evidence="2" key="1">
    <citation type="journal article" date="2019" name="Int. J. Syst. Evol. Microbiol.">
        <title>The Global Catalogue of Microorganisms (GCM) 10K type strain sequencing project: providing services to taxonomists for standard genome sequencing and annotation.</title>
        <authorList>
            <consortium name="The Broad Institute Genomics Platform"/>
            <consortium name="The Broad Institute Genome Sequencing Center for Infectious Disease"/>
            <person name="Wu L."/>
            <person name="Ma J."/>
        </authorList>
    </citation>
    <scope>NUCLEOTIDE SEQUENCE [LARGE SCALE GENOMIC DNA]</scope>
    <source>
        <strain evidence="2">JCM 16925</strain>
    </source>
</reference>
<gene>
    <name evidence="1" type="ORF">GCM10022233_87470</name>
</gene>
<proteinExistence type="predicted"/>